<evidence type="ECO:0000313" key="8">
    <source>
        <dbReference type="EMBL" id="MCK7611481.1"/>
    </source>
</evidence>
<keyword evidence="3" id="KW-1003">Cell membrane</keyword>
<comment type="similarity">
    <text evidence="2">Belongs to the UPF0410 family.</text>
</comment>
<name>A0ABT0GPX8_9HYPH</name>
<gene>
    <name evidence="8" type="ORF">M0H32_04855</name>
</gene>
<evidence type="ECO:0000256" key="7">
    <source>
        <dbReference type="SAM" id="Phobius"/>
    </source>
</evidence>
<dbReference type="Pfam" id="PF04226">
    <property type="entry name" value="Transgly_assoc"/>
    <property type="match status" value="1"/>
</dbReference>
<keyword evidence="6 7" id="KW-0472">Membrane</keyword>
<evidence type="ECO:0000256" key="1">
    <source>
        <dbReference type="ARBA" id="ARBA00004651"/>
    </source>
</evidence>
<evidence type="ECO:0000256" key="5">
    <source>
        <dbReference type="ARBA" id="ARBA00022989"/>
    </source>
</evidence>
<keyword evidence="9" id="KW-1185">Reference proteome</keyword>
<feature type="transmembrane region" description="Helical" evidence="7">
    <location>
        <begin position="60"/>
        <end position="81"/>
    </location>
</feature>
<dbReference type="Proteomes" id="UP001431221">
    <property type="component" value="Unassembled WGS sequence"/>
</dbReference>
<dbReference type="EMBL" id="JALNMJ010000002">
    <property type="protein sequence ID" value="MCK7611481.1"/>
    <property type="molecule type" value="Genomic_DNA"/>
</dbReference>
<evidence type="ECO:0000256" key="3">
    <source>
        <dbReference type="ARBA" id="ARBA00022475"/>
    </source>
</evidence>
<comment type="caution">
    <text evidence="8">The sequence shown here is derived from an EMBL/GenBank/DDBJ whole genome shotgun (WGS) entry which is preliminary data.</text>
</comment>
<feature type="transmembrane region" description="Helical" evidence="7">
    <location>
        <begin position="32"/>
        <end position="54"/>
    </location>
</feature>
<sequence>MDVKAILIWVAIGIIAGWLASVVVGGGGLIRYLIIGLVGAFVGGFLFKLVGININLGNQYVNEIVVAAIGAIVVVLLARLIA</sequence>
<evidence type="ECO:0000256" key="4">
    <source>
        <dbReference type="ARBA" id="ARBA00022692"/>
    </source>
</evidence>
<proteinExistence type="inferred from homology"/>
<comment type="subcellular location">
    <subcellularLocation>
        <location evidence="1">Cell membrane</location>
        <topology evidence="1">Multi-pass membrane protein</topology>
    </subcellularLocation>
</comment>
<protein>
    <submittedName>
        <fullName evidence="8">GlsB/YeaQ/YmgE family stress response membrane protein</fullName>
    </submittedName>
</protein>
<keyword evidence="4 7" id="KW-0812">Transmembrane</keyword>
<evidence type="ECO:0000313" key="9">
    <source>
        <dbReference type="Proteomes" id="UP001431221"/>
    </source>
</evidence>
<keyword evidence="5 7" id="KW-1133">Transmembrane helix</keyword>
<evidence type="ECO:0000256" key="6">
    <source>
        <dbReference type="ARBA" id="ARBA00023136"/>
    </source>
</evidence>
<dbReference type="PANTHER" id="PTHR33884">
    <property type="entry name" value="UPF0410 PROTEIN YMGE"/>
    <property type="match status" value="1"/>
</dbReference>
<accession>A0ABT0GPX8</accession>
<dbReference type="RefSeq" id="WP_248151414.1">
    <property type="nucleotide sequence ID" value="NZ_JALNMJ010000002.1"/>
</dbReference>
<feature type="transmembrane region" description="Helical" evidence="7">
    <location>
        <begin position="6"/>
        <end position="25"/>
    </location>
</feature>
<organism evidence="8 9">
    <name type="scientific">Roseibium sediminicola</name>
    <dbReference type="NCBI Taxonomy" id="2933272"/>
    <lineage>
        <taxon>Bacteria</taxon>
        <taxon>Pseudomonadati</taxon>
        <taxon>Pseudomonadota</taxon>
        <taxon>Alphaproteobacteria</taxon>
        <taxon>Hyphomicrobiales</taxon>
        <taxon>Stappiaceae</taxon>
        <taxon>Roseibium</taxon>
    </lineage>
</organism>
<reference evidence="8" key="1">
    <citation type="submission" date="2022-04" db="EMBL/GenBank/DDBJ databases">
        <title>Roseibium sp. CAU 1639 isolated from mud.</title>
        <authorList>
            <person name="Kim W."/>
        </authorList>
    </citation>
    <scope>NUCLEOTIDE SEQUENCE</scope>
    <source>
        <strain evidence="8">CAU 1639</strain>
    </source>
</reference>
<dbReference type="InterPro" id="IPR007341">
    <property type="entry name" value="Transgly_assoc"/>
</dbReference>
<dbReference type="PANTHER" id="PTHR33884:SF3">
    <property type="entry name" value="UPF0410 PROTEIN YMGE"/>
    <property type="match status" value="1"/>
</dbReference>
<evidence type="ECO:0000256" key="2">
    <source>
        <dbReference type="ARBA" id="ARBA00011006"/>
    </source>
</evidence>